<sequence length="197" mass="20635">MIASLKGTVTRTSIGQIVLDVNGVGYLVSLTLQASSEMNIGKELFLNIAHIVKEDSETLFGFQTLDELEAFQLLCSVNGVGPKSALAVLGQLGVSGIEEAVSTANDDMFRSVSGIGPKTAKLIVLSLTGKLVSGDNSRSSSNSQTVINALVGLGYPERQAKTAVESASKDSSGMSEQELLKRSLAALSLGRKVTKDE</sequence>
<evidence type="ECO:0000256" key="1">
    <source>
        <dbReference type="ARBA" id="ARBA00022490"/>
    </source>
</evidence>
<accession>A0A6J6N655</accession>
<dbReference type="SMART" id="SM00278">
    <property type="entry name" value="HhH1"/>
    <property type="match status" value="2"/>
</dbReference>
<dbReference type="GO" id="GO:0009379">
    <property type="term" value="C:Holliday junction helicase complex"/>
    <property type="evidence" value="ECO:0007669"/>
    <property type="project" value="InterPro"/>
</dbReference>
<dbReference type="InterPro" id="IPR011114">
    <property type="entry name" value="RuvA_C"/>
</dbReference>
<dbReference type="InterPro" id="IPR013849">
    <property type="entry name" value="DNA_helicase_Holl-junc_RuvA_I"/>
</dbReference>
<keyword evidence="1" id="KW-0963">Cytoplasm</keyword>
<gene>
    <name evidence="6" type="ORF">UFOPK2373_00289</name>
</gene>
<dbReference type="InterPro" id="IPR010994">
    <property type="entry name" value="RuvA_2-like"/>
</dbReference>
<keyword evidence="2" id="KW-0227">DNA damage</keyword>
<dbReference type="SUPFAM" id="SSF50249">
    <property type="entry name" value="Nucleic acid-binding proteins"/>
    <property type="match status" value="1"/>
</dbReference>
<dbReference type="GO" id="GO:0005524">
    <property type="term" value="F:ATP binding"/>
    <property type="evidence" value="ECO:0007669"/>
    <property type="project" value="InterPro"/>
</dbReference>
<dbReference type="CDD" id="cd14332">
    <property type="entry name" value="UBA_RuvA_C"/>
    <property type="match status" value="1"/>
</dbReference>
<protein>
    <submittedName>
        <fullName evidence="6">Unannotated protein</fullName>
    </submittedName>
</protein>
<dbReference type="GO" id="GO:0003677">
    <property type="term" value="F:DNA binding"/>
    <property type="evidence" value="ECO:0007669"/>
    <property type="project" value="UniProtKB-KW"/>
</dbReference>
<evidence type="ECO:0000259" key="5">
    <source>
        <dbReference type="SMART" id="SM00278"/>
    </source>
</evidence>
<feature type="domain" description="Helix-hairpin-helix DNA-binding motif class 1" evidence="5">
    <location>
        <begin position="107"/>
        <end position="126"/>
    </location>
</feature>
<feature type="domain" description="Helix-hairpin-helix DNA-binding motif class 1" evidence="5">
    <location>
        <begin position="72"/>
        <end position="91"/>
    </location>
</feature>
<dbReference type="InterPro" id="IPR000085">
    <property type="entry name" value="RuvA"/>
</dbReference>
<reference evidence="6" key="1">
    <citation type="submission" date="2020-05" db="EMBL/GenBank/DDBJ databases">
        <authorList>
            <person name="Chiriac C."/>
            <person name="Salcher M."/>
            <person name="Ghai R."/>
            <person name="Kavagutti S V."/>
        </authorList>
    </citation>
    <scope>NUCLEOTIDE SEQUENCE</scope>
</reference>
<evidence type="ECO:0000256" key="2">
    <source>
        <dbReference type="ARBA" id="ARBA00022763"/>
    </source>
</evidence>
<dbReference type="Pfam" id="PF07499">
    <property type="entry name" value="RuvA_C"/>
    <property type="match status" value="1"/>
</dbReference>
<dbReference type="InterPro" id="IPR003583">
    <property type="entry name" value="Hlx-hairpin-Hlx_DNA-bd_motif"/>
</dbReference>
<evidence type="ECO:0000313" key="6">
    <source>
        <dbReference type="EMBL" id="CAB4681569.1"/>
    </source>
</evidence>
<keyword evidence="4" id="KW-0234">DNA repair</keyword>
<dbReference type="InterPro" id="IPR012340">
    <property type="entry name" value="NA-bd_OB-fold"/>
</dbReference>
<name>A0A6J6N655_9ZZZZ</name>
<dbReference type="Gene3D" id="1.10.8.10">
    <property type="entry name" value="DNA helicase RuvA subunit, C-terminal domain"/>
    <property type="match status" value="1"/>
</dbReference>
<dbReference type="Gene3D" id="2.40.50.140">
    <property type="entry name" value="Nucleic acid-binding proteins"/>
    <property type="match status" value="1"/>
</dbReference>
<dbReference type="Gene3D" id="1.10.150.20">
    <property type="entry name" value="5' to 3' exonuclease, C-terminal subdomain"/>
    <property type="match status" value="1"/>
</dbReference>
<dbReference type="GO" id="GO:0009378">
    <property type="term" value="F:four-way junction helicase activity"/>
    <property type="evidence" value="ECO:0007669"/>
    <property type="project" value="InterPro"/>
</dbReference>
<dbReference type="SUPFAM" id="SSF47781">
    <property type="entry name" value="RuvA domain 2-like"/>
    <property type="match status" value="1"/>
</dbReference>
<evidence type="ECO:0000256" key="4">
    <source>
        <dbReference type="ARBA" id="ARBA00023204"/>
    </source>
</evidence>
<dbReference type="SUPFAM" id="SSF46929">
    <property type="entry name" value="DNA helicase RuvA subunit, C-terminal domain"/>
    <property type="match status" value="1"/>
</dbReference>
<dbReference type="GO" id="GO:0006281">
    <property type="term" value="P:DNA repair"/>
    <property type="evidence" value="ECO:0007669"/>
    <property type="project" value="UniProtKB-KW"/>
</dbReference>
<proteinExistence type="inferred from homology"/>
<dbReference type="AlphaFoldDB" id="A0A6J6N655"/>
<organism evidence="6">
    <name type="scientific">freshwater metagenome</name>
    <dbReference type="NCBI Taxonomy" id="449393"/>
    <lineage>
        <taxon>unclassified sequences</taxon>
        <taxon>metagenomes</taxon>
        <taxon>ecological metagenomes</taxon>
    </lineage>
</organism>
<dbReference type="EMBL" id="CAEZXL010000030">
    <property type="protein sequence ID" value="CAB4681569.1"/>
    <property type="molecule type" value="Genomic_DNA"/>
</dbReference>
<evidence type="ECO:0000256" key="3">
    <source>
        <dbReference type="ARBA" id="ARBA00023125"/>
    </source>
</evidence>
<dbReference type="NCBIfam" id="TIGR00084">
    <property type="entry name" value="ruvA"/>
    <property type="match status" value="1"/>
</dbReference>
<dbReference type="HAMAP" id="MF_00031">
    <property type="entry name" value="DNA_HJ_migration_RuvA"/>
    <property type="match status" value="1"/>
</dbReference>
<dbReference type="GO" id="GO:0006310">
    <property type="term" value="P:DNA recombination"/>
    <property type="evidence" value="ECO:0007669"/>
    <property type="project" value="InterPro"/>
</dbReference>
<dbReference type="Pfam" id="PF14520">
    <property type="entry name" value="HHH_5"/>
    <property type="match status" value="1"/>
</dbReference>
<dbReference type="InterPro" id="IPR036267">
    <property type="entry name" value="RuvA_C_sf"/>
</dbReference>
<keyword evidence="3" id="KW-0238">DNA-binding</keyword>
<dbReference type="Pfam" id="PF01330">
    <property type="entry name" value="RuvA_N"/>
    <property type="match status" value="1"/>
</dbReference>